<dbReference type="PROSITE" id="PS50090">
    <property type="entry name" value="MYB_LIKE"/>
    <property type="match status" value="1"/>
</dbReference>
<feature type="domain" description="Myb-like" evidence="6">
    <location>
        <begin position="3"/>
        <end position="55"/>
    </location>
</feature>
<dbReference type="PROSITE" id="PS51294">
    <property type="entry name" value="HTH_MYB"/>
    <property type="match status" value="2"/>
</dbReference>
<dbReference type="CDD" id="cd00167">
    <property type="entry name" value="SANT"/>
    <property type="match status" value="1"/>
</dbReference>
<dbReference type="SUPFAM" id="SSF46689">
    <property type="entry name" value="Homeodomain-like"/>
    <property type="match status" value="1"/>
</dbReference>
<keyword evidence="3" id="KW-0238">DNA-binding</keyword>
<evidence type="ECO:0000259" key="6">
    <source>
        <dbReference type="PROSITE" id="PS50090"/>
    </source>
</evidence>
<evidence type="ECO:0000256" key="4">
    <source>
        <dbReference type="ARBA" id="ARBA00023242"/>
    </source>
</evidence>
<evidence type="ECO:0000256" key="3">
    <source>
        <dbReference type="ARBA" id="ARBA00023125"/>
    </source>
</evidence>
<organism evidence="8 9">
    <name type="scientific">Cinnamomum micranthum f. kanehirae</name>
    <dbReference type="NCBI Taxonomy" id="337451"/>
    <lineage>
        <taxon>Eukaryota</taxon>
        <taxon>Viridiplantae</taxon>
        <taxon>Streptophyta</taxon>
        <taxon>Embryophyta</taxon>
        <taxon>Tracheophyta</taxon>
        <taxon>Spermatophyta</taxon>
        <taxon>Magnoliopsida</taxon>
        <taxon>Magnoliidae</taxon>
        <taxon>Laurales</taxon>
        <taxon>Lauraceae</taxon>
        <taxon>Cinnamomum</taxon>
    </lineage>
</organism>
<comment type="subcellular location">
    <subcellularLocation>
        <location evidence="1">Nucleus</location>
    </subcellularLocation>
</comment>
<dbReference type="STRING" id="337451.A0A443PGQ5"/>
<proteinExistence type="predicted"/>
<accession>A0A443PGQ5</accession>
<dbReference type="Proteomes" id="UP000283530">
    <property type="component" value="Unassembled WGS sequence"/>
</dbReference>
<evidence type="ECO:0000313" key="9">
    <source>
        <dbReference type="Proteomes" id="UP000283530"/>
    </source>
</evidence>
<dbReference type="PANTHER" id="PTHR47999:SF59">
    <property type="entry name" value="TRANSCRIPTION FACTOR WER-LIKE"/>
    <property type="match status" value="1"/>
</dbReference>
<dbReference type="OrthoDB" id="2143914at2759"/>
<feature type="domain" description="HTH myb-type" evidence="7">
    <location>
        <begin position="84"/>
        <end position="105"/>
    </location>
</feature>
<sequence>MERHQYKKRLWTKEEDQILMEYLSAHGRGQWNDIAKAAGLKRSGRSCRSRWMNYLCPNVKHKEFTEEDKKNSSYVCIISLETGRVPGRTDNQVKNHWKTHLGKKFKSRNNNEVGPSTTLFGDDGGQEGKSLELLASGNSTSKLPSNDGYCSIVTRPLVADGFQKGTIMPRAPQEQTMSEFHLNSSPSNISDPDTTSLIEFLDGFSIDVALFDF</sequence>
<dbReference type="InterPro" id="IPR015495">
    <property type="entry name" value="Myb_TF_plants"/>
</dbReference>
<evidence type="ECO:0000259" key="7">
    <source>
        <dbReference type="PROSITE" id="PS51294"/>
    </source>
</evidence>
<evidence type="ECO:0000256" key="2">
    <source>
        <dbReference type="ARBA" id="ARBA00022737"/>
    </source>
</evidence>
<dbReference type="EMBL" id="QPKB01000008">
    <property type="protein sequence ID" value="RWR89944.1"/>
    <property type="molecule type" value="Genomic_DNA"/>
</dbReference>
<keyword evidence="9" id="KW-1185">Reference proteome</keyword>
<feature type="region of interest" description="Disordered" evidence="5">
    <location>
        <begin position="106"/>
        <end position="125"/>
    </location>
</feature>
<reference evidence="8 9" key="1">
    <citation type="journal article" date="2019" name="Nat. Plants">
        <title>Stout camphor tree genome fills gaps in understanding of flowering plant genome evolution.</title>
        <authorList>
            <person name="Chaw S.M."/>
            <person name="Liu Y.C."/>
            <person name="Wu Y.W."/>
            <person name="Wang H.Y."/>
            <person name="Lin C.I."/>
            <person name="Wu C.S."/>
            <person name="Ke H.M."/>
            <person name="Chang L.Y."/>
            <person name="Hsu C.Y."/>
            <person name="Yang H.T."/>
            <person name="Sudianto E."/>
            <person name="Hsu M.H."/>
            <person name="Wu K.P."/>
            <person name="Wang L.N."/>
            <person name="Leebens-Mack J.H."/>
            <person name="Tsai I.J."/>
        </authorList>
    </citation>
    <scope>NUCLEOTIDE SEQUENCE [LARGE SCALE GENOMIC DNA]</scope>
    <source>
        <strain evidence="9">cv. Chaw 1501</strain>
        <tissue evidence="8">Young leaves</tissue>
    </source>
</reference>
<comment type="caution">
    <text evidence="8">The sequence shown here is derived from an EMBL/GenBank/DDBJ whole genome shotgun (WGS) entry which is preliminary data.</text>
</comment>
<dbReference type="FunFam" id="1.10.10.60:FF:000001">
    <property type="entry name" value="MYB-related transcription factor"/>
    <property type="match status" value="1"/>
</dbReference>
<name>A0A443PGQ5_9MAGN</name>
<evidence type="ECO:0000313" key="8">
    <source>
        <dbReference type="EMBL" id="RWR89944.1"/>
    </source>
</evidence>
<dbReference type="Pfam" id="PF00249">
    <property type="entry name" value="Myb_DNA-binding"/>
    <property type="match status" value="1"/>
</dbReference>
<protein>
    <submittedName>
        <fullName evidence="8">Transcription factor WER-like protein</fullName>
    </submittedName>
</protein>
<evidence type="ECO:0000256" key="1">
    <source>
        <dbReference type="ARBA" id="ARBA00004123"/>
    </source>
</evidence>
<dbReference type="InterPro" id="IPR017930">
    <property type="entry name" value="Myb_dom"/>
</dbReference>
<dbReference type="SMART" id="SM00717">
    <property type="entry name" value="SANT"/>
    <property type="match status" value="2"/>
</dbReference>
<evidence type="ECO:0000256" key="5">
    <source>
        <dbReference type="SAM" id="MobiDB-lite"/>
    </source>
</evidence>
<dbReference type="Gene3D" id="1.10.10.60">
    <property type="entry name" value="Homeodomain-like"/>
    <property type="match status" value="2"/>
</dbReference>
<gene>
    <name evidence="8" type="ORF">CKAN_01901900</name>
</gene>
<feature type="compositionally biased region" description="Polar residues" evidence="5">
    <location>
        <begin position="108"/>
        <end position="119"/>
    </location>
</feature>
<dbReference type="PANTHER" id="PTHR47999">
    <property type="entry name" value="TRANSCRIPTION FACTOR MYB8-RELATED-RELATED"/>
    <property type="match status" value="1"/>
</dbReference>
<dbReference type="GO" id="GO:0003677">
    <property type="term" value="F:DNA binding"/>
    <property type="evidence" value="ECO:0007669"/>
    <property type="project" value="UniProtKB-KW"/>
</dbReference>
<keyword evidence="2" id="KW-0677">Repeat</keyword>
<dbReference type="GO" id="GO:0005634">
    <property type="term" value="C:nucleus"/>
    <property type="evidence" value="ECO:0007669"/>
    <property type="project" value="UniProtKB-SubCell"/>
</dbReference>
<dbReference type="InterPro" id="IPR001005">
    <property type="entry name" value="SANT/Myb"/>
</dbReference>
<feature type="domain" description="HTH myb-type" evidence="7">
    <location>
        <begin position="1"/>
        <end position="59"/>
    </location>
</feature>
<keyword evidence="4" id="KW-0539">Nucleus</keyword>
<dbReference type="InterPro" id="IPR009057">
    <property type="entry name" value="Homeodomain-like_sf"/>
</dbReference>
<dbReference type="AlphaFoldDB" id="A0A443PGQ5"/>